<sequence length="182" mass="20234">MKRLKDSDVGLEALKAFLRRTIIATESANLSLDNVRMELSAHFGKEKEYFDNYKDEVNDIILEILRDACKQSASPTDLKSEDVSTNASQATVNTDEPQSTEASPKRAKVAQAEIMTRAEFMSKAPHIHVKMEKSMITLPPKVFSTSSCGWHASEKVKLEVDGKTVVCQVGINCTIIGSKQWK</sequence>
<gene>
    <name evidence="2" type="ORF">BgAZ_205730</name>
</gene>
<feature type="region of interest" description="Disordered" evidence="1">
    <location>
        <begin position="75"/>
        <end position="105"/>
    </location>
</feature>
<keyword evidence="3" id="KW-1185">Reference proteome</keyword>
<comment type="caution">
    <text evidence="2">The sequence shown here is derived from an EMBL/GenBank/DDBJ whole genome shotgun (WGS) entry which is preliminary data.</text>
</comment>
<evidence type="ECO:0000313" key="2">
    <source>
        <dbReference type="EMBL" id="KAK1443697.1"/>
    </source>
</evidence>
<feature type="compositionally biased region" description="Polar residues" evidence="1">
    <location>
        <begin position="75"/>
        <end position="102"/>
    </location>
</feature>
<accession>A0AAD8LS59</accession>
<reference evidence="2" key="1">
    <citation type="submission" date="2023-08" db="EMBL/GenBank/DDBJ databases">
        <title>Draft sequence of the Babesia gibsoni genome.</title>
        <authorList>
            <person name="Yamagishi J.Y."/>
            <person name="Xuan X.X."/>
        </authorList>
    </citation>
    <scope>NUCLEOTIDE SEQUENCE</scope>
    <source>
        <strain evidence="2">Azabu</strain>
    </source>
</reference>
<organism evidence="2 3">
    <name type="scientific">Babesia gibsoni</name>
    <dbReference type="NCBI Taxonomy" id="33632"/>
    <lineage>
        <taxon>Eukaryota</taxon>
        <taxon>Sar</taxon>
        <taxon>Alveolata</taxon>
        <taxon>Apicomplexa</taxon>
        <taxon>Aconoidasida</taxon>
        <taxon>Piroplasmida</taxon>
        <taxon>Babesiidae</taxon>
        <taxon>Babesia</taxon>
    </lineage>
</organism>
<evidence type="ECO:0000256" key="1">
    <source>
        <dbReference type="SAM" id="MobiDB-lite"/>
    </source>
</evidence>
<dbReference type="Proteomes" id="UP001230268">
    <property type="component" value="Unassembled WGS sequence"/>
</dbReference>
<evidence type="ECO:0000313" key="3">
    <source>
        <dbReference type="Proteomes" id="UP001230268"/>
    </source>
</evidence>
<protein>
    <submittedName>
        <fullName evidence="2">Uncharacterized protein</fullName>
    </submittedName>
</protein>
<proteinExistence type="predicted"/>
<dbReference type="AlphaFoldDB" id="A0AAD8LS59"/>
<dbReference type="EMBL" id="JAVEPI010000002">
    <property type="protein sequence ID" value="KAK1443697.1"/>
    <property type="molecule type" value="Genomic_DNA"/>
</dbReference>
<name>A0AAD8LS59_BABGI</name>